<reference evidence="7" key="1">
    <citation type="submission" date="2014-02" db="EMBL/GenBank/DDBJ databases">
        <authorList>
            <person name="Genoscope - CEA"/>
        </authorList>
    </citation>
    <scope>NUCLEOTIDE SEQUENCE</scope>
    <source>
        <strain evidence="7">LS3</strain>
    </source>
</reference>
<evidence type="ECO:0000256" key="2">
    <source>
        <dbReference type="ARBA" id="ARBA00015214"/>
    </source>
</evidence>
<dbReference type="Gene3D" id="1.25.10.10">
    <property type="entry name" value="Leucine-rich Repeat Variant"/>
    <property type="match status" value="1"/>
</dbReference>
<dbReference type="InterPro" id="IPR050693">
    <property type="entry name" value="Hsp70_NEF-Inhibitors"/>
</dbReference>
<feature type="region of interest" description="Disordered" evidence="5">
    <location>
        <begin position="1"/>
        <end position="27"/>
    </location>
</feature>
<gene>
    <name evidence="7" type="ORF">GNLVRS02_ARAD1B23782g</name>
</gene>
<proteinExistence type="inferred from homology"/>
<evidence type="ECO:0000256" key="3">
    <source>
        <dbReference type="ARBA" id="ARBA00020719"/>
    </source>
</evidence>
<organism evidence="7">
    <name type="scientific">Blastobotrys adeninivorans</name>
    <name type="common">Yeast</name>
    <name type="synonym">Arxula adeninivorans</name>
    <dbReference type="NCBI Taxonomy" id="409370"/>
    <lineage>
        <taxon>Eukaryota</taxon>
        <taxon>Fungi</taxon>
        <taxon>Dikarya</taxon>
        <taxon>Ascomycota</taxon>
        <taxon>Saccharomycotina</taxon>
        <taxon>Dipodascomycetes</taxon>
        <taxon>Dipodascales</taxon>
        <taxon>Trichomonascaceae</taxon>
        <taxon>Blastobotrys</taxon>
    </lineage>
</organism>
<dbReference type="AlphaFoldDB" id="A0A060T7G8"/>
<evidence type="ECO:0000256" key="1">
    <source>
        <dbReference type="ARBA" id="ARBA00011045"/>
    </source>
</evidence>
<feature type="domain" description="Nucleotide exchange factor Fes1" evidence="6">
    <location>
        <begin position="1"/>
        <end position="80"/>
    </location>
</feature>
<dbReference type="InterPro" id="IPR016024">
    <property type="entry name" value="ARM-type_fold"/>
</dbReference>
<dbReference type="GO" id="GO:0000774">
    <property type="term" value="F:adenyl-nucleotide exchange factor activity"/>
    <property type="evidence" value="ECO:0007669"/>
    <property type="project" value="TreeGrafter"/>
</dbReference>
<dbReference type="SUPFAM" id="SSF48371">
    <property type="entry name" value="ARM repeat"/>
    <property type="match status" value="1"/>
</dbReference>
<feature type="compositionally biased region" description="Polar residues" evidence="5">
    <location>
        <begin position="8"/>
        <end position="20"/>
    </location>
</feature>
<dbReference type="GO" id="GO:0005783">
    <property type="term" value="C:endoplasmic reticulum"/>
    <property type="evidence" value="ECO:0007669"/>
    <property type="project" value="TreeGrafter"/>
</dbReference>
<dbReference type="InterPro" id="IPR011989">
    <property type="entry name" value="ARM-like"/>
</dbReference>
<dbReference type="Pfam" id="PF08609">
    <property type="entry name" value="Fes1"/>
    <property type="match status" value="1"/>
</dbReference>
<sequence>MEKLLKWSLQSASHDSSSGQPAPRPDPELMAQLFGAPDDAQLMKDALAVATNPEATIENRETALDNLEMLIENLDNANNLESMKMWPDVLALLDDEHETIRKMALWVVGTAVQNNPKSQENLSSHKGSIEKIMALTDDKDVEVRLKALYALNSALSHCEPTYQKFEANNGWELVKKVISSDTDKVLLRGLTLLQAVTCSEPVASKFKAARDNAVIEPLITVLKTGSANAREKALNVSSALYQAKFEFTQDELEDIRLARRKIIDDSDGSYSAIDFPLDD</sequence>
<protein>
    <recommendedName>
        <fullName evidence="3">Hsp70 nucleotide exchange factor FES1</fullName>
    </recommendedName>
    <alternativeName>
        <fullName evidence="2">Hsp70 nucleotide exchange factor fes1</fullName>
    </alternativeName>
</protein>
<dbReference type="EMBL" id="HG937692">
    <property type="protein sequence ID" value="CDP36908.1"/>
    <property type="molecule type" value="Genomic_DNA"/>
</dbReference>
<name>A0A060T7G8_BLAAD</name>
<evidence type="ECO:0000259" key="6">
    <source>
        <dbReference type="Pfam" id="PF08609"/>
    </source>
</evidence>
<accession>A0A060T7G8</accession>
<dbReference type="PANTHER" id="PTHR19316:SF18">
    <property type="entry name" value="HSP70-BINDING PROTEIN 1"/>
    <property type="match status" value="1"/>
</dbReference>
<comment type="similarity">
    <text evidence="1">Belongs to the FES1 family.</text>
</comment>
<reference evidence="7" key="2">
    <citation type="submission" date="2014-06" db="EMBL/GenBank/DDBJ databases">
        <title>The complete genome of Blastobotrys (Arxula) adeninivorans LS3 - a yeast of biotechnological interest.</title>
        <authorList>
            <person name="Kunze G."/>
            <person name="Gaillardin C."/>
            <person name="Czernicka M."/>
            <person name="Durrens P."/>
            <person name="Martin T."/>
            <person name="Boer E."/>
            <person name="Gabaldon T."/>
            <person name="Cruz J."/>
            <person name="Talla E."/>
            <person name="Marck C."/>
            <person name="Goffeau A."/>
            <person name="Barbe V."/>
            <person name="Baret P."/>
            <person name="Baronian K."/>
            <person name="Beier S."/>
            <person name="Bleykasten C."/>
            <person name="Bode R."/>
            <person name="Casaregola S."/>
            <person name="Despons L."/>
            <person name="Fairhead C."/>
            <person name="Giersberg M."/>
            <person name="Gierski P."/>
            <person name="Hahnel U."/>
            <person name="Hartmann A."/>
            <person name="Jankowska D."/>
            <person name="Jubin C."/>
            <person name="Jung P."/>
            <person name="Lafontaine I."/>
            <person name="Leh-Louis V."/>
            <person name="Lemaire M."/>
            <person name="Marcet-Houben M."/>
            <person name="Mascher M."/>
            <person name="Morel G."/>
            <person name="Richard G.-F."/>
            <person name="Riechen J."/>
            <person name="Sacerdot C."/>
            <person name="Sarkar A."/>
            <person name="Savel G."/>
            <person name="Schacherer J."/>
            <person name="Sherman D."/>
            <person name="Straub M.-L."/>
            <person name="Stein N."/>
            <person name="Thierry A."/>
            <person name="Trautwein-Schult A."/>
            <person name="Westhof E."/>
            <person name="Worch S."/>
            <person name="Dujon B."/>
            <person name="Souciet J.-L."/>
            <person name="Wincker P."/>
            <person name="Scholz U."/>
            <person name="Neuveglise N."/>
        </authorList>
    </citation>
    <scope>NUCLEOTIDE SEQUENCE</scope>
    <source>
        <strain evidence="7">LS3</strain>
    </source>
</reference>
<evidence type="ECO:0000256" key="4">
    <source>
        <dbReference type="ARBA" id="ARBA00022737"/>
    </source>
</evidence>
<dbReference type="InterPro" id="IPR013918">
    <property type="entry name" value="Nucleotide_exch_fac_Fes1"/>
</dbReference>
<evidence type="ECO:0000256" key="5">
    <source>
        <dbReference type="SAM" id="MobiDB-lite"/>
    </source>
</evidence>
<keyword evidence="4" id="KW-0677">Repeat</keyword>
<dbReference type="PANTHER" id="PTHR19316">
    <property type="entry name" value="PROTEIN FOLDING REGULATOR"/>
    <property type="match status" value="1"/>
</dbReference>
<evidence type="ECO:0000313" key="7">
    <source>
        <dbReference type="EMBL" id="CDP36908.1"/>
    </source>
</evidence>
<dbReference type="PhylomeDB" id="A0A060T7G8"/>